<evidence type="ECO:0000256" key="1">
    <source>
        <dbReference type="ARBA" id="ARBA00004202"/>
    </source>
</evidence>
<dbReference type="InterPro" id="IPR003593">
    <property type="entry name" value="AAA+_ATPase"/>
</dbReference>
<dbReference type="SUPFAM" id="SSF52540">
    <property type="entry name" value="P-loop containing nucleoside triphosphate hydrolases"/>
    <property type="match status" value="1"/>
</dbReference>
<reference evidence="9 10" key="1">
    <citation type="submission" date="2016-04" db="EMBL/GenBank/DDBJ databases">
        <authorList>
            <person name="Evans L.H."/>
            <person name="Alamgir A."/>
            <person name="Owens N."/>
            <person name="Weber N.D."/>
            <person name="Virtaneva K."/>
            <person name="Barbian K."/>
            <person name="Babar A."/>
            <person name="Rosenke K."/>
        </authorList>
    </citation>
    <scope>NUCLEOTIDE SEQUENCE [LARGE SCALE GENOMIC DNA]</scope>
    <source>
        <strain evidence="10">S5(T) (JCM 30642 \VKM B-2941)</strain>
    </source>
</reference>
<keyword evidence="5" id="KW-0067">ATP-binding</keyword>
<dbReference type="InterPro" id="IPR040582">
    <property type="entry name" value="OB_MalK-like"/>
</dbReference>
<dbReference type="SMART" id="SM00382">
    <property type="entry name" value="AAA"/>
    <property type="match status" value="1"/>
</dbReference>
<dbReference type="Gene3D" id="2.40.50.140">
    <property type="entry name" value="Nucleic acid-binding proteins"/>
    <property type="match status" value="1"/>
</dbReference>
<dbReference type="InterPro" id="IPR047641">
    <property type="entry name" value="ABC_transpr_MalK/UgpC-like"/>
</dbReference>
<dbReference type="AlphaFoldDB" id="A0A1N5W3R1"/>
<evidence type="ECO:0000256" key="5">
    <source>
        <dbReference type="ARBA" id="ARBA00022840"/>
    </source>
</evidence>
<dbReference type="Gene3D" id="3.40.50.300">
    <property type="entry name" value="P-loop containing nucleotide triphosphate hydrolases"/>
    <property type="match status" value="1"/>
</dbReference>
<keyword evidence="6" id="KW-1278">Translocase</keyword>
<dbReference type="InterPro" id="IPR027417">
    <property type="entry name" value="P-loop_NTPase"/>
</dbReference>
<evidence type="ECO:0000256" key="2">
    <source>
        <dbReference type="ARBA" id="ARBA00022448"/>
    </source>
</evidence>
<feature type="domain" description="ABC transporter" evidence="8">
    <location>
        <begin position="4"/>
        <end position="234"/>
    </location>
</feature>
<dbReference type="EMBL" id="LT671858">
    <property type="protein sequence ID" value="SIM79864.1"/>
    <property type="molecule type" value="Genomic_DNA"/>
</dbReference>
<keyword evidence="2" id="KW-0813">Transport</keyword>
<dbReference type="InterPro" id="IPR012340">
    <property type="entry name" value="NA-bd_OB-fold"/>
</dbReference>
<evidence type="ECO:0000313" key="10">
    <source>
        <dbReference type="Proteomes" id="UP000195607"/>
    </source>
</evidence>
<evidence type="ECO:0000256" key="7">
    <source>
        <dbReference type="ARBA" id="ARBA00023136"/>
    </source>
</evidence>
<proteinExistence type="predicted"/>
<dbReference type="GO" id="GO:0016887">
    <property type="term" value="F:ATP hydrolysis activity"/>
    <property type="evidence" value="ECO:0007669"/>
    <property type="project" value="InterPro"/>
</dbReference>
<accession>A0A1N5W3R1</accession>
<dbReference type="InterPro" id="IPR015855">
    <property type="entry name" value="ABC_transpr_MalK-like"/>
</dbReference>
<comment type="subcellular location">
    <subcellularLocation>
        <location evidence="1">Cell membrane</location>
        <topology evidence="1">Peripheral membrane protein</topology>
    </subcellularLocation>
</comment>
<evidence type="ECO:0000259" key="8">
    <source>
        <dbReference type="PROSITE" id="PS50893"/>
    </source>
</evidence>
<dbReference type="GO" id="GO:0140359">
    <property type="term" value="F:ABC-type transporter activity"/>
    <property type="evidence" value="ECO:0007669"/>
    <property type="project" value="InterPro"/>
</dbReference>
<protein>
    <submittedName>
        <fullName evidence="9">CUT1 family ABC transporter ATPase</fullName>
    </submittedName>
</protein>
<sequence length="373" mass="42087">MEKLVLQDVVRIFKKNVGVLGVSLEVKEGEFFVILGPSGCGKTTTLRMIAGLETVDSGHIFLDEREITNFPPKLRNISMVFQNYALYPFMTVKDNILFPLKILKMPKSEMDQKVEEIGMKLGIMELMDRKPGEISGGQKQRVALARSLVREPSLFLMDEPLSNLDAKLRGQMRVELKRLQREFNTTTVYVTHDQVEATTLADRACLMNGGKIVQMGNPNDLYTLPVNTFSATFLGDPAMNMIPGEITVKDGKTYLTVEDFAVEMPDIHTERETPRDVMVGMRPEDVQLGDDGIAVELNLIQNLGKSIYEYFKTQHGDNIVRQDVVSSKLALGDRSMVVIDPKSIYLFETNTGSLIYRYGRKKYQEEDMPKAVN</sequence>
<evidence type="ECO:0000256" key="3">
    <source>
        <dbReference type="ARBA" id="ARBA00022475"/>
    </source>
</evidence>
<dbReference type="Proteomes" id="UP000195607">
    <property type="component" value="Chromosome I"/>
</dbReference>
<gene>
    <name evidence="9" type="ORF">CSP5_1646</name>
</gene>
<evidence type="ECO:0000256" key="6">
    <source>
        <dbReference type="ARBA" id="ARBA00022967"/>
    </source>
</evidence>
<dbReference type="PANTHER" id="PTHR43875">
    <property type="entry name" value="MALTODEXTRIN IMPORT ATP-BINDING PROTEIN MSMX"/>
    <property type="match status" value="1"/>
</dbReference>
<dbReference type="FunFam" id="3.40.50.300:FF:000042">
    <property type="entry name" value="Maltose/maltodextrin ABC transporter, ATP-binding protein"/>
    <property type="match status" value="1"/>
</dbReference>
<dbReference type="Pfam" id="PF00005">
    <property type="entry name" value="ABC_tran"/>
    <property type="match status" value="1"/>
</dbReference>
<dbReference type="PANTHER" id="PTHR43875:SF15">
    <property type="entry name" value="TREHALOSE IMPORT ATP-BINDING PROTEIN SUGC"/>
    <property type="match status" value="1"/>
</dbReference>
<dbReference type="GeneID" id="41588888"/>
<dbReference type="InterPro" id="IPR008995">
    <property type="entry name" value="Mo/tungstate-bd_C_term_dom"/>
</dbReference>
<organism evidence="9 10">
    <name type="scientific">Cuniculiplasma divulgatum</name>
    <dbReference type="NCBI Taxonomy" id="1673428"/>
    <lineage>
        <taxon>Archaea</taxon>
        <taxon>Methanobacteriati</taxon>
        <taxon>Thermoplasmatota</taxon>
        <taxon>Thermoplasmata</taxon>
        <taxon>Thermoplasmatales</taxon>
        <taxon>Cuniculiplasmataceae</taxon>
        <taxon>Cuniculiplasma</taxon>
    </lineage>
</organism>
<name>A0A1N5W3R1_9ARCH</name>
<keyword evidence="4" id="KW-0547">Nucleotide-binding</keyword>
<dbReference type="GO" id="GO:0055052">
    <property type="term" value="C:ATP-binding cassette (ABC) transporter complex, substrate-binding subunit-containing"/>
    <property type="evidence" value="ECO:0007669"/>
    <property type="project" value="TreeGrafter"/>
</dbReference>
<dbReference type="SUPFAM" id="SSF50331">
    <property type="entry name" value="MOP-like"/>
    <property type="match status" value="1"/>
</dbReference>
<keyword evidence="7" id="KW-0472">Membrane</keyword>
<keyword evidence="3" id="KW-1003">Cell membrane</keyword>
<dbReference type="PROSITE" id="PS50893">
    <property type="entry name" value="ABC_TRANSPORTER_2"/>
    <property type="match status" value="1"/>
</dbReference>
<dbReference type="GO" id="GO:0005524">
    <property type="term" value="F:ATP binding"/>
    <property type="evidence" value="ECO:0007669"/>
    <property type="project" value="UniProtKB-KW"/>
</dbReference>
<dbReference type="RefSeq" id="WP_148690067.1">
    <property type="nucleotide sequence ID" value="NZ_LT671858.1"/>
</dbReference>
<dbReference type="InterPro" id="IPR003439">
    <property type="entry name" value="ABC_transporter-like_ATP-bd"/>
</dbReference>
<evidence type="ECO:0000313" key="9">
    <source>
        <dbReference type="EMBL" id="SIM79864.1"/>
    </source>
</evidence>
<dbReference type="InterPro" id="IPR017871">
    <property type="entry name" value="ABC_transporter-like_CS"/>
</dbReference>
<dbReference type="CDD" id="cd03301">
    <property type="entry name" value="ABC_MalK_N"/>
    <property type="match status" value="1"/>
</dbReference>
<dbReference type="Gene3D" id="2.40.50.100">
    <property type="match status" value="1"/>
</dbReference>
<dbReference type="Pfam" id="PF17912">
    <property type="entry name" value="OB_MalK"/>
    <property type="match status" value="1"/>
</dbReference>
<dbReference type="PROSITE" id="PS00211">
    <property type="entry name" value="ABC_TRANSPORTER_1"/>
    <property type="match status" value="1"/>
</dbReference>
<evidence type="ECO:0000256" key="4">
    <source>
        <dbReference type="ARBA" id="ARBA00022741"/>
    </source>
</evidence>
<dbReference type="GO" id="GO:0008643">
    <property type="term" value="P:carbohydrate transport"/>
    <property type="evidence" value="ECO:0007669"/>
    <property type="project" value="InterPro"/>
</dbReference>